<dbReference type="Proteomes" id="UP000185728">
    <property type="component" value="Unassembled WGS sequence"/>
</dbReference>
<accession>A0ABY1KIP8</accession>
<protein>
    <submittedName>
        <fullName evidence="2">Uncharacterized protein</fullName>
    </submittedName>
</protein>
<proteinExistence type="predicted"/>
<reference evidence="2 3" key="1">
    <citation type="submission" date="2017-01" db="EMBL/GenBank/DDBJ databases">
        <authorList>
            <person name="Varghese N."/>
            <person name="Submissions S."/>
        </authorList>
    </citation>
    <scope>NUCLEOTIDE SEQUENCE [LARGE SCALE GENOMIC DNA]</scope>
    <source>
        <strain evidence="2 3">DSM 2061</strain>
    </source>
</reference>
<keyword evidence="3" id="KW-1185">Reference proteome</keyword>
<name>A0ABY1KIP8_9FLAO</name>
<organism evidence="2 3">
    <name type="scientific">Zobellia uliginosa</name>
    <dbReference type="NCBI Taxonomy" id="143224"/>
    <lineage>
        <taxon>Bacteria</taxon>
        <taxon>Pseudomonadati</taxon>
        <taxon>Bacteroidota</taxon>
        <taxon>Flavobacteriia</taxon>
        <taxon>Flavobacteriales</taxon>
        <taxon>Flavobacteriaceae</taxon>
        <taxon>Zobellia</taxon>
    </lineage>
</organism>
<sequence length="236" mass="27448">MKKKLKEELRKLSTEIITSRDMDLSEMYDAAKGLYEKLAVLKYIEEKLNDIEIDVSKNVIAQKFEKMANAVLNENASVPESNPHEEDIIIPGMDTIKDIVSEMPNHEERVDEVLEEFLSKPDYMKNDKELFEPQTPVVPNHNGSSPKKEVHTKSLNDKLSTKELKIDLNNRLAFVKHLFNGSTEDYNRVLSQLNTIDSEERSISFIENMVKPDYNNWAGKEEYAQRFMQFIERKFS</sequence>
<feature type="region of interest" description="Disordered" evidence="1">
    <location>
        <begin position="133"/>
        <end position="154"/>
    </location>
</feature>
<gene>
    <name evidence="2" type="ORF">SAMN05421766_101437</name>
</gene>
<comment type="caution">
    <text evidence="2">The sequence shown here is derived from an EMBL/GenBank/DDBJ whole genome shotgun (WGS) entry which is preliminary data.</text>
</comment>
<evidence type="ECO:0000313" key="2">
    <source>
        <dbReference type="EMBL" id="SIS39385.1"/>
    </source>
</evidence>
<evidence type="ECO:0000256" key="1">
    <source>
        <dbReference type="SAM" id="MobiDB-lite"/>
    </source>
</evidence>
<dbReference type="RefSeq" id="WP_076453301.1">
    <property type="nucleotide sequence ID" value="NZ_FTOB01000001.1"/>
</dbReference>
<evidence type="ECO:0000313" key="3">
    <source>
        <dbReference type="Proteomes" id="UP000185728"/>
    </source>
</evidence>
<dbReference type="EMBL" id="FTOB01000001">
    <property type="protein sequence ID" value="SIS39385.1"/>
    <property type="molecule type" value="Genomic_DNA"/>
</dbReference>